<dbReference type="InterPro" id="IPR035899">
    <property type="entry name" value="DBL_dom_sf"/>
</dbReference>
<dbReference type="Proteomes" id="UP000008743">
    <property type="component" value="Unassembled WGS sequence"/>
</dbReference>
<feature type="compositionally biased region" description="Pro residues" evidence="1">
    <location>
        <begin position="717"/>
        <end position="731"/>
    </location>
</feature>
<feature type="compositionally biased region" description="Basic and acidic residues" evidence="1">
    <location>
        <begin position="738"/>
        <end position="748"/>
    </location>
</feature>
<dbReference type="GO" id="GO:0005829">
    <property type="term" value="C:cytosol"/>
    <property type="evidence" value="ECO:0007669"/>
    <property type="project" value="TreeGrafter"/>
</dbReference>
<feature type="region of interest" description="Disordered" evidence="1">
    <location>
        <begin position="712"/>
        <end position="796"/>
    </location>
</feature>
<evidence type="ECO:0000313" key="4">
    <source>
        <dbReference type="Proteomes" id="UP000008743"/>
    </source>
</evidence>
<feature type="compositionally biased region" description="Basic and acidic residues" evidence="1">
    <location>
        <begin position="58"/>
        <end position="73"/>
    </location>
</feature>
<feature type="region of interest" description="Disordered" evidence="1">
    <location>
        <begin position="553"/>
        <end position="643"/>
    </location>
</feature>
<evidence type="ECO:0000259" key="2">
    <source>
        <dbReference type="PROSITE" id="PS50010"/>
    </source>
</evidence>
<reference evidence="4" key="1">
    <citation type="submission" date="2011-02" db="EMBL/GenBank/DDBJ databases">
        <title>The Genome Sequence of Capsaspora owczarzaki ATCC 30864.</title>
        <authorList>
            <person name="Russ C."/>
            <person name="Cuomo C."/>
            <person name="Burger G."/>
            <person name="Gray M.W."/>
            <person name="Holland P.W.H."/>
            <person name="King N."/>
            <person name="Lang F.B.F."/>
            <person name="Roger A.J."/>
            <person name="Ruiz-Trillo I."/>
            <person name="Young S.K."/>
            <person name="Zeng Q."/>
            <person name="Gargeya S."/>
            <person name="Alvarado L."/>
            <person name="Berlin A."/>
            <person name="Chapman S.B."/>
            <person name="Chen Z."/>
            <person name="Freedman E."/>
            <person name="Gellesch M."/>
            <person name="Goldberg J."/>
            <person name="Griggs A."/>
            <person name="Gujja S."/>
            <person name="Heilman E."/>
            <person name="Heiman D."/>
            <person name="Howarth C."/>
            <person name="Mehta T."/>
            <person name="Neiman D."/>
            <person name="Pearson M."/>
            <person name="Roberts A."/>
            <person name="Saif S."/>
            <person name="Shea T."/>
            <person name="Shenoy N."/>
            <person name="Sisk P."/>
            <person name="Stolte C."/>
            <person name="Sykes S."/>
            <person name="White J."/>
            <person name="Yandava C."/>
            <person name="Haas B."/>
            <person name="Nusbaum C."/>
            <person name="Birren B."/>
        </authorList>
    </citation>
    <scope>NUCLEOTIDE SEQUENCE</scope>
    <source>
        <strain evidence="4">ATCC 30864</strain>
    </source>
</reference>
<dbReference type="EMBL" id="KE346376">
    <property type="protein sequence ID" value="KJE98181.1"/>
    <property type="molecule type" value="Genomic_DNA"/>
</dbReference>
<organism evidence="3 4">
    <name type="scientific">Capsaspora owczarzaki (strain ATCC 30864)</name>
    <dbReference type="NCBI Taxonomy" id="595528"/>
    <lineage>
        <taxon>Eukaryota</taxon>
        <taxon>Filasterea</taxon>
        <taxon>Capsaspora</taxon>
    </lineage>
</organism>
<dbReference type="InterPro" id="IPR000219">
    <property type="entry name" value="DH_dom"/>
</dbReference>
<dbReference type="Gene3D" id="1.20.900.10">
    <property type="entry name" value="Dbl homology (DH) domain"/>
    <property type="match status" value="1"/>
</dbReference>
<gene>
    <name evidence="3" type="ORF">CAOG_008185</name>
</gene>
<accession>A0A0D2UT87</accession>
<feature type="region of interest" description="Disordered" evidence="1">
    <location>
        <begin position="40"/>
        <end position="93"/>
    </location>
</feature>
<name>A0A0D2UT87_CAPO3</name>
<dbReference type="STRING" id="595528.A0A0D2UT87"/>
<dbReference type="GO" id="GO:0005085">
    <property type="term" value="F:guanyl-nucleotide exchange factor activity"/>
    <property type="evidence" value="ECO:0007669"/>
    <property type="project" value="InterPro"/>
</dbReference>
<proteinExistence type="predicted"/>
<dbReference type="InParanoid" id="A0A0D2UT87"/>
<dbReference type="SUPFAM" id="SSF48065">
    <property type="entry name" value="DBL homology domain (DH-domain)"/>
    <property type="match status" value="1"/>
</dbReference>
<keyword evidence="4" id="KW-1185">Reference proteome</keyword>
<dbReference type="PANTHER" id="PTHR45834">
    <property type="entry name" value="RHO GUANINE NUCLEOTIDE EXCHANGE FACTOR 9-RELATED"/>
    <property type="match status" value="1"/>
</dbReference>
<evidence type="ECO:0000313" key="3">
    <source>
        <dbReference type="EMBL" id="KJE98181.1"/>
    </source>
</evidence>
<feature type="compositionally biased region" description="Polar residues" evidence="1">
    <location>
        <begin position="76"/>
        <end position="86"/>
    </location>
</feature>
<feature type="region of interest" description="Disordered" evidence="1">
    <location>
        <begin position="273"/>
        <end position="300"/>
    </location>
</feature>
<feature type="region of interest" description="Disordered" evidence="1">
    <location>
        <begin position="456"/>
        <end position="477"/>
    </location>
</feature>
<dbReference type="PROSITE" id="PS50010">
    <property type="entry name" value="DH_2"/>
    <property type="match status" value="1"/>
</dbReference>
<feature type="compositionally biased region" description="Low complexity" evidence="1">
    <location>
        <begin position="40"/>
        <end position="56"/>
    </location>
</feature>
<dbReference type="AlphaFoldDB" id="A0A0D2UT87"/>
<evidence type="ECO:0000256" key="1">
    <source>
        <dbReference type="SAM" id="MobiDB-lite"/>
    </source>
</evidence>
<feature type="compositionally biased region" description="Polar residues" evidence="1">
    <location>
        <begin position="456"/>
        <end position="467"/>
    </location>
</feature>
<protein>
    <recommendedName>
        <fullName evidence="2">DH domain-containing protein</fullName>
    </recommendedName>
</protein>
<dbReference type="Pfam" id="PF00621">
    <property type="entry name" value="RhoGEF"/>
    <property type="match status" value="1"/>
</dbReference>
<feature type="compositionally biased region" description="Acidic residues" evidence="1">
    <location>
        <begin position="620"/>
        <end position="638"/>
    </location>
</feature>
<feature type="compositionally biased region" description="Polar residues" evidence="1">
    <location>
        <begin position="767"/>
        <end position="796"/>
    </location>
</feature>
<sequence length="796" mass="86336">MDKLALVIKELLLTERGYVDDLALVITGYMRPLQLAAGCSLASDNSSDSTDSPSGASHRKEADVNHVKEEQGGRAKSTSPPSQFATPASAFPGAPSQSQIRAIFCNIEDIHAAHCALLARLEAAQGQQHSHQPASPPPHLWLTPATPTATEASATAPPALQVRIPQSSVSLQDPEARGRVVAALCNALADSVQVLQPLYIKYFENYPSAEAMLGDLLKNPASLTAALVRQCQSDLRQTLGLAAFLIKPVQRLLKYPLLLRELEKEATTALGEFLPPDSVNSDADEGAGKTGSDSGKVNAEPSEPCWLRAIQQAQAAVGGLAEHLNQVRRELDTFDIVRAGTENWPDKDLTQSACGRLLAEAPVIFKRSAITRTGGAGHDGSSLGTNPIESITFLPSLFANITKRHRHVLLFEHMLVLLTAPSVALVPGGSGTKATSSGTHQRFKLSMPVNQIQVRQNDVSTSKSPGLSPQPRMGRRGSWTESFAPPPVMSFSPVLHIYNMATRDIIELQFLSTEAKEAFCEALQVQQFRAAFNRKLVVSTGSMVESPAARRVSVIPEESAGPEQSARASDNAPGVHEQAASAGEEEEDAFDADSPLSELVLPLRSTQRRQTPRRAMSIESYDDDVNDQDNAEQEDEDLPANRDSASSMYGLMLQTRMCTKWDLQQALAEQRRMFTMRIVAEQQQRWLQASAAPHADLQEQTSKLVAMAEQYRRRTPPLVPKRAAPPPPAPARPNSMHEALKDGKHLGGESDTSSTPLKVVPGEYHLQRNSPSPVARTAQQQQHPTSLSALLRSKQQ</sequence>
<dbReference type="eggNOG" id="KOG3518">
    <property type="taxonomic scope" value="Eukaryota"/>
</dbReference>
<dbReference type="SMART" id="SM00325">
    <property type="entry name" value="RhoGEF"/>
    <property type="match status" value="1"/>
</dbReference>
<dbReference type="PANTHER" id="PTHR45834:SF3">
    <property type="entry name" value="RHO GUANINE NUCLEOTIDE EXCHANGE FACTOR 3, ISOFORM L"/>
    <property type="match status" value="1"/>
</dbReference>
<feature type="domain" description="DH" evidence="2">
    <location>
        <begin position="3"/>
        <end position="327"/>
    </location>
</feature>
<dbReference type="InterPro" id="IPR053086">
    <property type="entry name" value="RhoGEF_domain"/>
</dbReference>
<dbReference type="RefSeq" id="XP_004342786.1">
    <property type="nucleotide sequence ID" value="XM_004342737.2"/>
</dbReference>